<evidence type="ECO:0000256" key="4">
    <source>
        <dbReference type="ARBA" id="ARBA00023002"/>
    </source>
</evidence>
<dbReference type="SUPFAM" id="SSF55961">
    <property type="entry name" value="Bet v1-like"/>
    <property type="match status" value="1"/>
</dbReference>
<keyword evidence="10" id="KW-1185">Reference proteome</keyword>
<keyword evidence="6" id="KW-0411">Iron-sulfur</keyword>
<dbReference type="CDD" id="cd03469">
    <property type="entry name" value="Rieske_RO_Alpha_N"/>
    <property type="match status" value="1"/>
</dbReference>
<dbReference type="InterPro" id="IPR017941">
    <property type="entry name" value="Rieske_2Fe-2S"/>
</dbReference>
<dbReference type="Proteomes" id="UP000268553">
    <property type="component" value="Unassembled WGS sequence"/>
</dbReference>
<dbReference type="GO" id="GO:0051213">
    <property type="term" value="F:dioxygenase activity"/>
    <property type="evidence" value="ECO:0007669"/>
    <property type="project" value="UniProtKB-KW"/>
</dbReference>
<reference evidence="9 10" key="1">
    <citation type="submission" date="2018-12" db="EMBL/GenBank/DDBJ databases">
        <authorList>
            <person name="Kim S.-J."/>
            <person name="Jung G.-Y."/>
        </authorList>
    </citation>
    <scope>NUCLEOTIDE SEQUENCE [LARGE SCALE GENOMIC DNA]</scope>
    <source>
        <strain evidence="9 10">03SU3-P</strain>
    </source>
</reference>
<dbReference type="PANTHER" id="PTHR43756:SF5">
    <property type="entry name" value="CHOLINE MONOOXYGENASE, CHLOROPLASTIC"/>
    <property type="match status" value="1"/>
</dbReference>
<evidence type="ECO:0000256" key="6">
    <source>
        <dbReference type="ARBA" id="ARBA00023014"/>
    </source>
</evidence>
<dbReference type="InterPro" id="IPR001663">
    <property type="entry name" value="Rng_hydr_dOase-A"/>
</dbReference>
<dbReference type="AlphaFoldDB" id="A0A426RQM3"/>
<dbReference type="GO" id="GO:0051537">
    <property type="term" value="F:2 iron, 2 sulfur cluster binding"/>
    <property type="evidence" value="ECO:0007669"/>
    <property type="project" value="UniProtKB-KW"/>
</dbReference>
<dbReference type="Gene3D" id="3.90.380.10">
    <property type="entry name" value="Naphthalene 1,2-dioxygenase Alpha Subunit, Chain A, domain 1"/>
    <property type="match status" value="1"/>
</dbReference>
<dbReference type="PROSITE" id="PS51296">
    <property type="entry name" value="RIESKE"/>
    <property type="match status" value="1"/>
</dbReference>
<keyword evidence="7" id="KW-0520">NAD</keyword>
<name>A0A426RQM3_9SPHN</name>
<protein>
    <submittedName>
        <fullName evidence="9">Aromatic ring-hydroxylating dioxygenase subunit alpha</fullName>
    </submittedName>
</protein>
<keyword evidence="2" id="KW-0001">2Fe-2S</keyword>
<evidence type="ECO:0000256" key="2">
    <source>
        <dbReference type="ARBA" id="ARBA00022714"/>
    </source>
</evidence>
<evidence type="ECO:0000259" key="8">
    <source>
        <dbReference type="PROSITE" id="PS51296"/>
    </source>
</evidence>
<dbReference type="CDD" id="cd08884">
    <property type="entry name" value="RHO_alpha_C_GbcA-like"/>
    <property type="match status" value="1"/>
</dbReference>
<dbReference type="PANTHER" id="PTHR43756">
    <property type="entry name" value="CHOLINE MONOOXYGENASE, CHLOROPLASTIC"/>
    <property type="match status" value="1"/>
</dbReference>
<dbReference type="InterPro" id="IPR015879">
    <property type="entry name" value="Ring_hydroxy_dOase_asu_C_dom"/>
</dbReference>
<keyword evidence="3" id="KW-0479">Metal-binding</keyword>
<evidence type="ECO:0000256" key="1">
    <source>
        <dbReference type="ARBA" id="ARBA00001962"/>
    </source>
</evidence>
<dbReference type="InterPro" id="IPR036922">
    <property type="entry name" value="Rieske_2Fe-2S_sf"/>
</dbReference>
<comment type="cofactor">
    <cofactor evidence="1">
        <name>Fe cation</name>
        <dbReference type="ChEBI" id="CHEBI:24875"/>
    </cofactor>
</comment>
<evidence type="ECO:0000313" key="9">
    <source>
        <dbReference type="EMBL" id="RRQ51300.1"/>
    </source>
</evidence>
<proteinExistence type="predicted"/>
<evidence type="ECO:0000256" key="5">
    <source>
        <dbReference type="ARBA" id="ARBA00023004"/>
    </source>
</evidence>
<keyword evidence="9" id="KW-0223">Dioxygenase</keyword>
<evidence type="ECO:0000256" key="7">
    <source>
        <dbReference type="ARBA" id="ARBA00023027"/>
    </source>
</evidence>
<dbReference type="EMBL" id="RWJI01000002">
    <property type="protein sequence ID" value="RRQ51300.1"/>
    <property type="molecule type" value="Genomic_DNA"/>
</dbReference>
<gene>
    <name evidence="9" type="ORF">D7D48_08320</name>
</gene>
<dbReference type="SUPFAM" id="SSF50022">
    <property type="entry name" value="ISP domain"/>
    <property type="match status" value="1"/>
</dbReference>
<sequence>MLKSVWLYACTVAHIKNPGDYFVFELADNSIIIVRGRDNEVRAFWNSCRHRGAKICLEQRGRAPRLMCPYHQWTYGLDGQLLAARSMAEDFDKADHGLSPVALENVGGLIFICLNDNPPPIDRVKADIVDQIAMYDLEKLKVVVQDNYVEDANWKLVMENNRECYHCDVGHPELISVLGTTGFGKDAPADDYLEGKRAEWQSLGIDRDLIEFPDGWWHRVARLALANGAVTQSIDGKLACQKLIGPFTQPETSSLSVWTQPNSWHHFCCDHVVTFSLTPIGPDKTMLRTSWLVHEDAVEGVDYDPDNLAALWRKTNQQDGHFSAINHRGIANDGYVQGPYALEEKLVDDFKAFYVSRAKAALAQVQS</sequence>
<evidence type="ECO:0000256" key="3">
    <source>
        <dbReference type="ARBA" id="ARBA00022723"/>
    </source>
</evidence>
<dbReference type="Pfam" id="PF00848">
    <property type="entry name" value="Ring_hydroxyl_A"/>
    <property type="match status" value="1"/>
</dbReference>
<dbReference type="Gene3D" id="2.102.10.10">
    <property type="entry name" value="Rieske [2Fe-2S] iron-sulphur domain"/>
    <property type="match status" value="1"/>
</dbReference>
<dbReference type="OrthoDB" id="7458380at2"/>
<organism evidence="9 10">
    <name type="scientific">Sphingorhabdus wooponensis</name>
    <dbReference type="NCBI Taxonomy" id="940136"/>
    <lineage>
        <taxon>Bacteria</taxon>
        <taxon>Pseudomonadati</taxon>
        <taxon>Pseudomonadota</taxon>
        <taxon>Alphaproteobacteria</taxon>
        <taxon>Sphingomonadales</taxon>
        <taxon>Sphingomonadaceae</taxon>
        <taxon>Sphingorhabdus</taxon>
    </lineage>
</organism>
<keyword evidence="4" id="KW-0560">Oxidoreductase</keyword>
<evidence type="ECO:0000313" key="10">
    <source>
        <dbReference type="Proteomes" id="UP000268553"/>
    </source>
</evidence>
<dbReference type="GO" id="GO:0005506">
    <property type="term" value="F:iron ion binding"/>
    <property type="evidence" value="ECO:0007669"/>
    <property type="project" value="InterPro"/>
</dbReference>
<dbReference type="InterPro" id="IPR015881">
    <property type="entry name" value="ARHD_Rieske_2Fe_2S"/>
</dbReference>
<dbReference type="PROSITE" id="PS00570">
    <property type="entry name" value="RING_HYDROXYL_ALPHA"/>
    <property type="match status" value="1"/>
</dbReference>
<keyword evidence="5" id="KW-0408">Iron</keyword>
<dbReference type="PRINTS" id="PR00090">
    <property type="entry name" value="RNGDIOXGNASE"/>
</dbReference>
<comment type="caution">
    <text evidence="9">The sequence shown here is derived from an EMBL/GenBank/DDBJ whole genome shotgun (WGS) entry which is preliminary data.</text>
</comment>
<dbReference type="Pfam" id="PF00355">
    <property type="entry name" value="Rieske"/>
    <property type="match status" value="1"/>
</dbReference>
<accession>A0A426RQM3</accession>
<feature type="domain" description="Rieske" evidence="8">
    <location>
        <begin position="7"/>
        <end position="112"/>
    </location>
</feature>